<dbReference type="InterPro" id="IPR029351">
    <property type="entry name" value="GAD_dom"/>
</dbReference>
<dbReference type="PANTHER" id="PTHR11659">
    <property type="entry name" value="GLUTAMYL-TRNA GLN AMIDOTRANSFERASE SUBUNIT B MITOCHONDRIAL AND PROKARYOTIC PET112-RELATED"/>
    <property type="match status" value="1"/>
</dbReference>
<keyword evidence="2" id="KW-0547">Nucleotide-binding</keyword>
<dbReference type="InterPro" id="IPR042114">
    <property type="entry name" value="GatB_C_1"/>
</dbReference>
<protein>
    <submittedName>
        <fullName evidence="7">Glu-tRNA(Gln) amidotransferase GatDE subunit E</fullName>
    </submittedName>
</protein>
<dbReference type="Gene3D" id="1.10.150.380">
    <property type="entry name" value="GatB domain, N-terminal subdomain"/>
    <property type="match status" value="1"/>
</dbReference>
<dbReference type="InterPro" id="IPR006075">
    <property type="entry name" value="Asn/Gln-tRNA_Trfase_suB/E_cat"/>
</dbReference>
<evidence type="ECO:0000259" key="5">
    <source>
        <dbReference type="Pfam" id="PF02934"/>
    </source>
</evidence>
<evidence type="ECO:0000313" key="8">
    <source>
        <dbReference type="Proteomes" id="UP000272051"/>
    </source>
</evidence>
<dbReference type="SUPFAM" id="SSF55931">
    <property type="entry name" value="Glutamine synthetase/guanido kinase"/>
    <property type="match status" value="1"/>
</dbReference>
<dbReference type="SUPFAM" id="SSF55261">
    <property type="entry name" value="GAD domain-like"/>
    <property type="match status" value="1"/>
</dbReference>
<dbReference type="InterPro" id="IPR004115">
    <property type="entry name" value="GAD-like_sf"/>
</dbReference>
<evidence type="ECO:0000259" key="6">
    <source>
        <dbReference type="Pfam" id="PF02938"/>
    </source>
</evidence>
<evidence type="ECO:0000256" key="4">
    <source>
        <dbReference type="ARBA" id="ARBA00022917"/>
    </source>
</evidence>
<dbReference type="EMBL" id="QMQX01000031">
    <property type="protein sequence ID" value="RLE52873.1"/>
    <property type="molecule type" value="Genomic_DNA"/>
</dbReference>
<dbReference type="GO" id="GO:0004812">
    <property type="term" value="F:aminoacyl-tRNA ligase activity"/>
    <property type="evidence" value="ECO:0007669"/>
    <property type="project" value="InterPro"/>
</dbReference>
<feature type="non-terminal residue" evidence="7">
    <location>
        <position position="484"/>
    </location>
</feature>
<dbReference type="InterPro" id="IPR017958">
    <property type="entry name" value="Gln-tRNA_amidoTrfase_suB_CS"/>
</dbReference>
<evidence type="ECO:0000256" key="2">
    <source>
        <dbReference type="ARBA" id="ARBA00022741"/>
    </source>
</evidence>
<dbReference type="InterPro" id="IPR014746">
    <property type="entry name" value="Gln_synth/guanido_kin_cat_dom"/>
</dbReference>
<accession>A0A497EZP5</accession>
<evidence type="ECO:0000256" key="3">
    <source>
        <dbReference type="ARBA" id="ARBA00022840"/>
    </source>
</evidence>
<dbReference type="InterPro" id="IPR004414">
    <property type="entry name" value="GatE"/>
</dbReference>
<keyword evidence="3" id="KW-0067">ATP-binding</keyword>
<evidence type="ECO:0000313" key="7">
    <source>
        <dbReference type="EMBL" id="RLE52873.1"/>
    </source>
</evidence>
<evidence type="ECO:0000256" key="1">
    <source>
        <dbReference type="ARBA" id="ARBA00022598"/>
    </source>
</evidence>
<dbReference type="NCBIfam" id="TIGR00134">
    <property type="entry name" value="gatE_arch"/>
    <property type="match status" value="1"/>
</dbReference>
<dbReference type="InterPro" id="IPR017959">
    <property type="entry name" value="Asn/Gln-tRNA_amidoTrfase_suB/E"/>
</dbReference>
<dbReference type="GO" id="GO:0070681">
    <property type="term" value="P:glutaminyl-tRNAGln biosynthesis via transamidation"/>
    <property type="evidence" value="ECO:0007669"/>
    <property type="project" value="TreeGrafter"/>
</dbReference>
<dbReference type="Gene3D" id="3.30.1360.30">
    <property type="entry name" value="GAD-like domain"/>
    <property type="match status" value="1"/>
</dbReference>
<dbReference type="GO" id="GO:0005737">
    <property type="term" value="C:cytoplasm"/>
    <property type="evidence" value="ECO:0007669"/>
    <property type="project" value="InterPro"/>
</dbReference>
<dbReference type="Pfam" id="PF02934">
    <property type="entry name" value="GatB_N"/>
    <property type="match status" value="1"/>
</dbReference>
<dbReference type="PANTHER" id="PTHR11659:SF2">
    <property type="entry name" value="GLUTAMYL-TRNA(GLN) AMIDOTRANSFERASE SUBUNIT E"/>
    <property type="match status" value="1"/>
</dbReference>
<dbReference type="GO" id="GO:0050567">
    <property type="term" value="F:glutaminyl-tRNA synthase (glutamine-hydrolyzing) activity"/>
    <property type="evidence" value="ECO:0007669"/>
    <property type="project" value="TreeGrafter"/>
</dbReference>
<dbReference type="AlphaFoldDB" id="A0A497EZP5"/>
<feature type="domain" description="GAD" evidence="6">
    <location>
        <begin position="297"/>
        <end position="391"/>
    </location>
</feature>
<keyword evidence="4" id="KW-0648">Protein biosynthesis</keyword>
<dbReference type="GO" id="GO:0005524">
    <property type="term" value="F:ATP binding"/>
    <property type="evidence" value="ECO:0007669"/>
    <property type="project" value="UniProtKB-KW"/>
</dbReference>
<dbReference type="NCBIfam" id="NF003107">
    <property type="entry name" value="PRK04028.1"/>
    <property type="match status" value="1"/>
</dbReference>
<reference evidence="7 8" key="1">
    <citation type="submission" date="2018-06" db="EMBL/GenBank/DDBJ databases">
        <title>Extensive metabolic versatility and redundancy in microbially diverse, dynamic hydrothermal sediments.</title>
        <authorList>
            <person name="Dombrowski N."/>
            <person name="Teske A."/>
            <person name="Baker B.J."/>
        </authorList>
    </citation>
    <scope>NUCLEOTIDE SEQUENCE [LARGE SCALE GENOMIC DNA]</scope>
    <source>
        <strain evidence="7">B34_G17</strain>
    </source>
</reference>
<sequence>MEALDYRSLGLRVGLEIHQQLNTKHKLFCECPTSMRDESPHYEVQRKLRPTQSELGEIDIAAQFEFKKGKWFIYEGYEDSVCLVELDEEPPHPLNQEALDVALQVALMLNMTPVDEVHVMRKIVIDGSNTCGFQRTARVAMNGWIDDEEGRVRILTLSLEEDAARKIIEDDKSIRYRLDRLGIPLIEIATGPDIHSPEQAKRVALRIGQLLRATRKVKRGIGTIRQDLNISISGGARIEVKGVQELDLIPKVIEYEVQRQLNLLKIRDELIRRGVSDFEENYYDVTDIFMNTQSRVIKRAISSGGTVFASVLPGFAGLVGMQIQPGRRFGTELAERAIVESGVGGIFHTDEMPAYGISKEEVEQLKRKVGAKELDCIVFVAADKDKALSALKAVIARAKEALKGVPNETRAANPDGTTRYMRPMPGAARMYPETDVPPTVISPDRIEKLRATLPELPEQKVARFIKDLGLPEDLAKLMVRSVYL</sequence>
<name>A0A497EZP5_9CREN</name>
<dbReference type="GO" id="GO:0006412">
    <property type="term" value="P:translation"/>
    <property type="evidence" value="ECO:0007669"/>
    <property type="project" value="UniProtKB-KW"/>
</dbReference>
<dbReference type="PROSITE" id="PS01234">
    <property type="entry name" value="GATB"/>
    <property type="match status" value="1"/>
</dbReference>
<keyword evidence="1" id="KW-0436">Ligase</keyword>
<dbReference type="Pfam" id="PF02938">
    <property type="entry name" value="GAD"/>
    <property type="match status" value="1"/>
</dbReference>
<dbReference type="HAMAP" id="MF_00588">
    <property type="entry name" value="GatE"/>
    <property type="match status" value="1"/>
</dbReference>
<dbReference type="GO" id="GO:0016740">
    <property type="term" value="F:transferase activity"/>
    <property type="evidence" value="ECO:0007669"/>
    <property type="project" value="UniProtKB-KW"/>
</dbReference>
<proteinExistence type="inferred from homology"/>
<dbReference type="Proteomes" id="UP000272051">
    <property type="component" value="Unassembled WGS sequence"/>
</dbReference>
<comment type="caution">
    <text evidence="7">The sequence shown here is derived from an EMBL/GenBank/DDBJ whole genome shotgun (WGS) entry which is preliminary data.</text>
</comment>
<gene>
    <name evidence="7" type="ORF">DRJ33_02505</name>
</gene>
<organism evidence="7 8">
    <name type="scientific">Thermoproteota archaeon</name>
    <dbReference type="NCBI Taxonomy" id="2056631"/>
    <lineage>
        <taxon>Archaea</taxon>
        <taxon>Thermoproteota</taxon>
    </lineage>
</organism>
<feature type="domain" description="Aspartyl/Glutamyl-tRNA(Gln) amidotransferase subunit B/E catalytic" evidence="5">
    <location>
        <begin position="12"/>
        <end position="446"/>
    </location>
</feature>